<evidence type="ECO:0000313" key="2">
    <source>
        <dbReference type="EMBL" id="RPA94110.1"/>
    </source>
</evidence>
<keyword evidence="1" id="KW-1133">Transmembrane helix</keyword>
<evidence type="ECO:0000256" key="1">
    <source>
        <dbReference type="SAM" id="Phobius"/>
    </source>
</evidence>
<name>A0A3N4JCE9_9PEZI</name>
<organism evidence="2 3">
    <name type="scientific">Choiromyces venosus 120613-1</name>
    <dbReference type="NCBI Taxonomy" id="1336337"/>
    <lineage>
        <taxon>Eukaryota</taxon>
        <taxon>Fungi</taxon>
        <taxon>Dikarya</taxon>
        <taxon>Ascomycota</taxon>
        <taxon>Pezizomycotina</taxon>
        <taxon>Pezizomycetes</taxon>
        <taxon>Pezizales</taxon>
        <taxon>Tuberaceae</taxon>
        <taxon>Choiromyces</taxon>
    </lineage>
</organism>
<dbReference type="Proteomes" id="UP000276215">
    <property type="component" value="Unassembled WGS sequence"/>
</dbReference>
<gene>
    <name evidence="2" type="ORF">L873DRAFT_1471288</name>
</gene>
<dbReference type="EMBL" id="ML120442">
    <property type="protein sequence ID" value="RPA94110.1"/>
    <property type="molecule type" value="Genomic_DNA"/>
</dbReference>
<dbReference type="AlphaFoldDB" id="A0A3N4JCE9"/>
<keyword evidence="1" id="KW-0812">Transmembrane</keyword>
<feature type="transmembrane region" description="Helical" evidence="1">
    <location>
        <begin position="12"/>
        <end position="39"/>
    </location>
</feature>
<proteinExistence type="predicted"/>
<keyword evidence="3" id="KW-1185">Reference proteome</keyword>
<evidence type="ECO:0000313" key="3">
    <source>
        <dbReference type="Proteomes" id="UP000276215"/>
    </source>
</evidence>
<accession>A0A3N4JCE9</accession>
<protein>
    <submittedName>
        <fullName evidence="2">Uncharacterized protein</fullName>
    </submittedName>
</protein>
<sequence length="56" mass="6377">MFPTKNCFRSAGYLGAVVYVWIMLAHCITDALGSLWMAIRTKFVQWAIITLGYPHI</sequence>
<reference evidence="2 3" key="1">
    <citation type="journal article" date="2018" name="Nat. Ecol. Evol.">
        <title>Pezizomycetes genomes reveal the molecular basis of ectomycorrhizal truffle lifestyle.</title>
        <authorList>
            <person name="Murat C."/>
            <person name="Payen T."/>
            <person name="Noel B."/>
            <person name="Kuo A."/>
            <person name="Morin E."/>
            <person name="Chen J."/>
            <person name="Kohler A."/>
            <person name="Krizsan K."/>
            <person name="Balestrini R."/>
            <person name="Da Silva C."/>
            <person name="Montanini B."/>
            <person name="Hainaut M."/>
            <person name="Levati E."/>
            <person name="Barry K.W."/>
            <person name="Belfiori B."/>
            <person name="Cichocki N."/>
            <person name="Clum A."/>
            <person name="Dockter R.B."/>
            <person name="Fauchery L."/>
            <person name="Guy J."/>
            <person name="Iotti M."/>
            <person name="Le Tacon F."/>
            <person name="Lindquist E.A."/>
            <person name="Lipzen A."/>
            <person name="Malagnac F."/>
            <person name="Mello A."/>
            <person name="Molinier V."/>
            <person name="Miyauchi S."/>
            <person name="Poulain J."/>
            <person name="Riccioni C."/>
            <person name="Rubini A."/>
            <person name="Sitrit Y."/>
            <person name="Splivallo R."/>
            <person name="Traeger S."/>
            <person name="Wang M."/>
            <person name="Zifcakova L."/>
            <person name="Wipf D."/>
            <person name="Zambonelli A."/>
            <person name="Paolocci F."/>
            <person name="Nowrousian M."/>
            <person name="Ottonello S."/>
            <person name="Baldrian P."/>
            <person name="Spatafora J.W."/>
            <person name="Henrissat B."/>
            <person name="Nagy L.G."/>
            <person name="Aury J.M."/>
            <person name="Wincker P."/>
            <person name="Grigoriev I.V."/>
            <person name="Bonfante P."/>
            <person name="Martin F.M."/>
        </authorList>
    </citation>
    <scope>NUCLEOTIDE SEQUENCE [LARGE SCALE GENOMIC DNA]</scope>
    <source>
        <strain evidence="2 3">120613-1</strain>
    </source>
</reference>
<keyword evidence="1" id="KW-0472">Membrane</keyword>